<dbReference type="Proteomes" id="UP000619078">
    <property type="component" value="Unassembled WGS sequence"/>
</dbReference>
<accession>A0A926NRQ7</accession>
<gene>
    <name evidence="3" type="ORF">IDJ76_06300</name>
</gene>
<dbReference type="Pfam" id="PF13548">
    <property type="entry name" value="DUF4126"/>
    <property type="match status" value="1"/>
</dbReference>
<organism evidence="3 4">
    <name type="scientific">Mucilaginibacter glaciei</name>
    <dbReference type="NCBI Taxonomy" id="2772109"/>
    <lineage>
        <taxon>Bacteria</taxon>
        <taxon>Pseudomonadati</taxon>
        <taxon>Bacteroidota</taxon>
        <taxon>Sphingobacteriia</taxon>
        <taxon>Sphingobacteriales</taxon>
        <taxon>Sphingobacteriaceae</taxon>
        <taxon>Mucilaginibacter</taxon>
    </lineage>
</organism>
<keyword evidence="1" id="KW-0472">Membrane</keyword>
<keyword evidence="4" id="KW-1185">Reference proteome</keyword>
<dbReference type="EMBL" id="JACWMX010000002">
    <property type="protein sequence ID" value="MBD1392700.1"/>
    <property type="molecule type" value="Genomic_DNA"/>
</dbReference>
<dbReference type="AlphaFoldDB" id="A0A926NRQ7"/>
<keyword evidence="1" id="KW-0812">Transmembrane</keyword>
<comment type="caution">
    <text evidence="3">The sequence shown here is derived from an EMBL/GenBank/DDBJ whole genome shotgun (WGS) entry which is preliminary data.</text>
</comment>
<feature type="domain" description="DUF4126" evidence="2">
    <location>
        <begin position="9"/>
        <end position="152"/>
    </location>
</feature>
<proteinExistence type="predicted"/>
<dbReference type="RefSeq" id="WP_191161863.1">
    <property type="nucleotide sequence ID" value="NZ_JACWMX010000002.1"/>
</dbReference>
<protein>
    <submittedName>
        <fullName evidence="3">DUF4126 family protein</fullName>
    </submittedName>
</protein>
<name>A0A926NRQ7_9SPHI</name>
<keyword evidence="1" id="KW-1133">Transmembrane helix</keyword>
<evidence type="ECO:0000259" key="2">
    <source>
        <dbReference type="Pfam" id="PF13548"/>
    </source>
</evidence>
<dbReference type="InterPro" id="IPR025196">
    <property type="entry name" value="DUF4126"/>
</dbReference>
<evidence type="ECO:0000256" key="1">
    <source>
        <dbReference type="SAM" id="Phobius"/>
    </source>
</evidence>
<feature type="transmembrane region" description="Helical" evidence="1">
    <location>
        <begin position="103"/>
        <end position="125"/>
    </location>
</feature>
<evidence type="ECO:0000313" key="3">
    <source>
        <dbReference type="EMBL" id="MBD1392700.1"/>
    </source>
</evidence>
<sequence length="158" mass="16518">MKNSSIFLQTIGLGAVAGMRATMAPAVASHYLSNHPDPALSRSSLRFIQLPVTAIVTKLLSVAEIAGDKIPNGPDRIILPQLLARVASGAFVGATIFKANRKSVFEGMILGGVSALAATYASFYARKYADKLPFLKEPFSGAVEDAVALGTGISILKA</sequence>
<evidence type="ECO:0000313" key="4">
    <source>
        <dbReference type="Proteomes" id="UP000619078"/>
    </source>
</evidence>
<reference evidence="3" key="1">
    <citation type="submission" date="2020-09" db="EMBL/GenBank/DDBJ databases">
        <title>Novel species of Mucilaginibacter isolated from a glacier on the Tibetan Plateau.</title>
        <authorList>
            <person name="Liu Q."/>
            <person name="Xin Y.-H."/>
        </authorList>
    </citation>
    <scope>NUCLEOTIDE SEQUENCE</scope>
    <source>
        <strain evidence="3">ZB1P21</strain>
    </source>
</reference>